<dbReference type="SUPFAM" id="SSF55804">
    <property type="entry name" value="Phoshotransferase/anion transport protein"/>
    <property type="match status" value="1"/>
</dbReference>
<comment type="subcellular location">
    <subcellularLocation>
        <location evidence="1">Cell inner membrane</location>
        <topology evidence="1">Multi-pass membrane protein</topology>
    </subcellularLocation>
</comment>
<feature type="domain" description="PTS EIIC type-2" evidence="15">
    <location>
        <begin position="296"/>
        <end position="651"/>
    </location>
</feature>
<evidence type="ECO:0000256" key="5">
    <source>
        <dbReference type="ARBA" id="ARBA00022597"/>
    </source>
</evidence>
<evidence type="ECO:0000256" key="3">
    <source>
        <dbReference type="ARBA" id="ARBA00022475"/>
    </source>
</evidence>
<keyword evidence="2" id="KW-0813">Transport</keyword>
<dbReference type="OrthoDB" id="9782569at2"/>
<dbReference type="InterPro" id="IPR013014">
    <property type="entry name" value="PTS_EIIC_2"/>
</dbReference>
<dbReference type="eggNOG" id="COG1762">
    <property type="taxonomic scope" value="Bacteria"/>
</dbReference>
<reference evidence="16 17" key="1">
    <citation type="journal article" date="2014" name="Genome Biol. Evol.">
        <title>Molecular evolution of the substrate utilization strategies and putative virulence factors in mosquito-associated Spiroplasma species.</title>
        <authorList>
            <person name="Chang T.H."/>
            <person name="Lo W.S."/>
            <person name="Ku C."/>
            <person name="Chen L.L."/>
            <person name="Kuo C.H."/>
        </authorList>
    </citation>
    <scope>NUCLEOTIDE SEQUENCE [LARGE SCALE GENOMIC DNA]</scope>
    <source>
        <strain evidence="16">AES-1</strain>
    </source>
</reference>
<keyword evidence="7" id="KW-0598">Phosphotransferase system</keyword>
<dbReference type="CDD" id="cd00211">
    <property type="entry name" value="PTS_IIA_fru"/>
    <property type="match status" value="1"/>
</dbReference>
<keyword evidence="4" id="KW-0597">Phosphoprotein</keyword>
<dbReference type="Gene3D" id="3.40.50.2300">
    <property type="match status" value="1"/>
</dbReference>
<keyword evidence="9" id="KW-0418">Kinase</keyword>
<evidence type="ECO:0000313" key="16">
    <source>
        <dbReference type="EMBL" id="AHI52779.1"/>
    </source>
</evidence>
<dbReference type="CDD" id="cd05569">
    <property type="entry name" value="PTS_IIB_fructose"/>
    <property type="match status" value="1"/>
</dbReference>
<dbReference type="GO" id="GO:0090563">
    <property type="term" value="F:protein-phosphocysteine-sugar phosphotransferase activity"/>
    <property type="evidence" value="ECO:0007669"/>
    <property type="project" value="TreeGrafter"/>
</dbReference>
<dbReference type="InterPro" id="IPR003501">
    <property type="entry name" value="PTS_EIIB_2/3"/>
</dbReference>
<evidence type="ECO:0000256" key="6">
    <source>
        <dbReference type="ARBA" id="ARBA00022679"/>
    </source>
</evidence>
<dbReference type="Pfam" id="PF02302">
    <property type="entry name" value="PTS_IIB"/>
    <property type="match status" value="1"/>
</dbReference>
<evidence type="ECO:0000256" key="8">
    <source>
        <dbReference type="ARBA" id="ARBA00022692"/>
    </source>
</evidence>
<dbReference type="SUPFAM" id="SSF52794">
    <property type="entry name" value="PTS system IIB component-like"/>
    <property type="match status" value="1"/>
</dbReference>
<dbReference type="RefSeq" id="WP_025363016.1">
    <property type="nucleotide sequence ID" value="NZ_CP006681.1"/>
</dbReference>
<feature type="domain" description="PTS EIIA type-2" evidence="13">
    <location>
        <begin position="2"/>
        <end position="147"/>
    </location>
</feature>
<dbReference type="InterPro" id="IPR036095">
    <property type="entry name" value="PTS_EIIB-like_sf"/>
</dbReference>
<feature type="transmembrane region" description="Helical" evidence="12">
    <location>
        <begin position="533"/>
        <end position="552"/>
    </location>
</feature>
<dbReference type="KEGG" id="scq:SCULI_v1c04380"/>
<dbReference type="EMBL" id="CP006681">
    <property type="protein sequence ID" value="AHI52779.1"/>
    <property type="molecule type" value="Genomic_DNA"/>
</dbReference>
<gene>
    <name evidence="16" type="primary">mngA</name>
    <name evidence="16" type="ORF">SCULI_v1c04380</name>
</gene>
<protein>
    <submittedName>
        <fullName evidence="16">PTS system 2-O-a-mannosyl-D-glycerate specific transporter IIABC component</fullName>
    </submittedName>
</protein>
<evidence type="ECO:0000259" key="14">
    <source>
        <dbReference type="PROSITE" id="PS51099"/>
    </source>
</evidence>
<sequence length="708" mass="78231">MDKLSKKQIILDLDVKSKEEAFTQVSIIAKKLGFIKNEKILEKLFLERELEISTGLEEGFSIPHAKGPQILKSGIFFVKYKNNLEWETFDNKGVKFSIFLLISENDYNSNHLKVLSQISMKLVDKEYRQKLSTTNNVDEIIKLLEHTFEEEKEEKNTNDLITICAIVACPAGLAHTYMAKKSLEQAGEELNLNIIVEAHGAMGIENKINNETINNSQGVILATDVGVDLEKRFDGIYNLKSSTKEVIKDSKKVINTLIEDSKNFTKGEIKFDLKQKEVPKGKNKFTRSLNYAKKDVTKHLMTGISYIIPLAIAASVLIGISRLLALATGYNDLWAEFGDKTPQEIWDNQGWLAWLWSLEYMGTKIGLGTLFVPFITGFIAFSIAGKGGLTPGFIVGFICVFREMGFVGGMVGGLTTGYIILLIQKYAIIKGSWSSLTPILFVPVLGTLLGGTITWFAYGYPFYQLNVILRDSLTSLTDSNAGGALVAMIFAGMIAFDLGGPINKAAYGISAGFLAEATQQDLSSFIPNTGVQIAIILPPLGLGISSIIGKWYYSDDLKESGKAAFIMGIVGVSEGAIPFAIKNPIRVTLLNVIGCMVAAAMAITLGSINTVNLSAVYAWGFPIKPHFYILSIMVGLSIIVIGNLFFQKISWHKENQIKFKLYSPIPEITNFGISIQNIFRKKDNKKIKHLSSIQIDLNKKKESIANEK</sequence>
<keyword evidence="3" id="KW-1003">Cell membrane</keyword>
<proteinExistence type="predicted"/>
<dbReference type="PROSITE" id="PS51104">
    <property type="entry name" value="PTS_EIIC_TYPE_2"/>
    <property type="match status" value="1"/>
</dbReference>
<dbReference type="PATRIC" id="fig|1276246.3.peg.437"/>
<dbReference type="eggNOG" id="COG1299">
    <property type="taxonomic scope" value="Bacteria"/>
</dbReference>
<dbReference type="PANTHER" id="PTHR30505:SF0">
    <property type="entry name" value="FRUCTOSE-LIKE PTS SYSTEM EIIBC COMPONENT-RELATED"/>
    <property type="match status" value="1"/>
</dbReference>
<dbReference type="PROSITE" id="PS51094">
    <property type="entry name" value="PTS_EIIA_TYPE_2"/>
    <property type="match status" value="1"/>
</dbReference>
<keyword evidence="10 12" id="KW-1133">Transmembrane helix</keyword>
<dbReference type="InterPro" id="IPR003353">
    <property type="entry name" value="PTS_IIB_fruc"/>
</dbReference>
<feature type="domain" description="PTS EIIB type-2" evidence="14">
    <location>
        <begin position="163"/>
        <end position="259"/>
    </location>
</feature>
<evidence type="ECO:0000256" key="12">
    <source>
        <dbReference type="SAM" id="Phobius"/>
    </source>
</evidence>
<dbReference type="GO" id="GO:0005351">
    <property type="term" value="F:carbohydrate:proton symporter activity"/>
    <property type="evidence" value="ECO:0007669"/>
    <property type="project" value="InterPro"/>
</dbReference>
<dbReference type="GO" id="GO:0009401">
    <property type="term" value="P:phosphoenolpyruvate-dependent sugar phosphotransferase system"/>
    <property type="evidence" value="ECO:0007669"/>
    <property type="project" value="UniProtKB-KW"/>
</dbReference>
<evidence type="ECO:0000256" key="2">
    <source>
        <dbReference type="ARBA" id="ARBA00022448"/>
    </source>
</evidence>
<dbReference type="HOGENOM" id="CLU_013155_1_0_14"/>
<keyword evidence="6" id="KW-0808">Transferase</keyword>
<dbReference type="GO" id="GO:0016301">
    <property type="term" value="F:kinase activity"/>
    <property type="evidence" value="ECO:0007669"/>
    <property type="project" value="UniProtKB-KW"/>
</dbReference>
<keyword evidence="17" id="KW-1185">Reference proteome</keyword>
<dbReference type="InterPro" id="IPR002178">
    <property type="entry name" value="PTS_EIIA_type-2_dom"/>
</dbReference>
<keyword evidence="11 12" id="KW-0472">Membrane</keyword>
<dbReference type="AlphaFoldDB" id="W6AGH5"/>
<feature type="transmembrane region" description="Helical" evidence="12">
    <location>
        <begin position="628"/>
        <end position="646"/>
    </location>
</feature>
<evidence type="ECO:0000256" key="11">
    <source>
        <dbReference type="ARBA" id="ARBA00023136"/>
    </source>
</evidence>
<dbReference type="GO" id="GO:0022877">
    <property type="term" value="F:protein-N(PI)-phosphohistidine-fructose phosphotransferase system transporter activity"/>
    <property type="evidence" value="ECO:0007669"/>
    <property type="project" value="InterPro"/>
</dbReference>
<dbReference type="eggNOG" id="COG1445">
    <property type="taxonomic scope" value="Bacteria"/>
</dbReference>
<dbReference type="InterPro" id="IPR006327">
    <property type="entry name" value="PTS_IIC_fruc"/>
</dbReference>
<evidence type="ECO:0000259" key="13">
    <source>
        <dbReference type="PROSITE" id="PS51094"/>
    </source>
</evidence>
<feature type="transmembrane region" description="Helical" evidence="12">
    <location>
        <begin position="480"/>
        <end position="499"/>
    </location>
</feature>
<dbReference type="STRING" id="1276246.SCULI_v1c04380"/>
<dbReference type="PROSITE" id="PS51099">
    <property type="entry name" value="PTS_EIIB_TYPE_2"/>
    <property type="match status" value="1"/>
</dbReference>
<dbReference type="PANTHER" id="PTHR30505">
    <property type="entry name" value="FRUCTOSE-LIKE PERMEASE"/>
    <property type="match status" value="1"/>
</dbReference>
<feature type="transmembrane region" description="Helical" evidence="12">
    <location>
        <begin position="404"/>
        <end position="423"/>
    </location>
</feature>
<evidence type="ECO:0000256" key="10">
    <source>
        <dbReference type="ARBA" id="ARBA00022989"/>
    </source>
</evidence>
<evidence type="ECO:0000259" key="15">
    <source>
        <dbReference type="PROSITE" id="PS51104"/>
    </source>
</evidence>
<evidence type="ECO:0000313" key="17">
    <source>
        <dbReference type="Proteomes" id="UP000019267"/>
    </source>
</evidence>
<dbReference type="NCBIfam" id="TIGR00829">
    <property type="entry name" value="FRU"/>
    <property type="match status" value="1"/>
</dbReference>
<evidence type="ECO:0000256" key="7">
    <source>
        <dbReference type="ARBA" id="ARBA00022683"/>
    </source>
</evidence>
<evidence type="ECO:0000256" key="9">
    <source>
        <dbReference type="ARBA" id="ARBA00022777"/>
    </source>
</evidence>
<dbReference type="InterPro" id="IPR016152">
    <property type="entry name" value="PTrfase/Anion_transptr"/>
</dbReference>
<organism evidence="16 17">
    <name type="scientific">Spiroplasma culicicola AES-1</name>
    <dbReference type="NCBI Taxonomy" id="1276246"/>
    <lineage>
        <taxon>Bacteria</taxon>
        <taxon>Bacillati</taxon>
        <taxon>Mycoplasmatota</taxon>
        <taxon>Mollicutes</taxon>
        <taxon>Entomoplasmatales</taxon>
        <taxon>Spiroplasmataceae</taxon>
        <taxon>Spiroplasma</taxon>
    </lineage>
</organism>
<dbReference type="Pfam" id="PF00359">
    <property type="entry name" value="PTS_EIIA_2"/>
    <property type="match status" value="1"/>
</dbReference>
<feature type="transmembrane region" description="Helical" evidence="12">
    <location>
        <begin position="588"/>
        <end position="608"/>
    </location>
</feature>
<keyword evidence="5" id="KW-0762">Sugar transport</keyword>
<feature type="transmembrane region" description="Helical" evidence="12">
    <location>
        <begin position="435"/>
        <end position="460"/>
    </location>
</feature>
<dbReference type="InterPro" id="IPR050864">
    <property type="entry name" value="Bacterial_PTS_Sugar_Transport"/>
</dbReference>
<dbReference type="Proteomes" id="UP000019267">
    <property type="component" value="Chromosome"/>
</dbReference>
<dbReference type="Gene3D" id="3.40.930.10">
    <property type="entry name" value="Mannitol-specific EII, Chain A"/>
    <property type="match status" value="1"/>
</dbReference>
<evidence type="ECO:0000256" key="1">
    <source>
        <dbReference type="ARBA" id="ARBA00004429"/>
    </source>
</evidence>
<dbReference type="NCBIfam" id="TIGR01427">
    <property type="entry name" value="PTS_IIC_fructo"/>
    <property type="match status" value="1"/>
</dbReference>
<accession>W6AGH5</accession>
<keyword evidence="8 12" id="KW-0812">Transmembrane</keyword>
<dbReference type="GO" id="GO:0005886">
    <property type="term" value="C:plasma membrane"/>
    <property type="evidence" value="ECO:0007669"/>
    <property type="project" value="UniProtKB-SubCell"/>
</dbReference>
<feature type="transmembrane region" description="Helical" evidence="12">
    <location>
        <begin position="303"/>
        <end position="325"/>
    </location>
</feature>
<name>W6AGH5_9MOLU</name>
<evidence type="ECO:0000256" key="4">
    <source>
        <dbReference type="ARBA" id="ARBA00022553"/>
    </source>
</evidence>
<dbReference type="InterPro" id="IPR013011">
    <property type="entry name" value="PTS_EIIB_2"/>
</dbReference>